<evidence type="ECO:0000256" key="5">
    <source>
        <dbReference type="ARBA" id="ARBA00056072"/>
    </source>
</evidence>
<evidence type="ECO:0000256" key="3">
    <source>
        <dbReference type="ARBA" id="ARBA00023235"/>
    </source>
</evidence>
<name>A0A1Q2SKW5_9GAMM</name>
<feature type="active site" evidence="6">
    <location>
        <position position="138"/>
    </location>
</feature>
<dbReference type="PANTHER" id="PTHR21600">
    <property type="entry name" value="MITOCHONDRIAL RNA PSEUDOURIDINE SYNTHASE"/>
    <property type="match status" value="1"/>
</dbReference>
<dbReference type="Proteomes" id="UP000243679">
    <property type="component" value="Chromosome"/>
</dbReference>
<dbReference type="GO" id="GO:0160140">
    <property type="term" value="F:23S rRNA pseudouridine(1911/1915/1917) synthase activity"/>
    <property type="evidence" value="ECO:0007669"/>
    <property type="project" value="UniProtKB-EC"/>
</dbReference>
<dbReference type="InterPro" id="IPR020103">
    <property type="entry name" value="PsdUridine_synth_cat_dom_sf"/>
</dbReference>
<dbReference type="KEGG" id="ntt:TAO_0421"/>
<dbReference type="Gene3D" id="3.30.2350.10">
    <property type="entry name" value="Pseudouridine synthase"/>
    <property type="match status" value="1"/>
</dbReference>
<gene>
    <name evidence="10" type="ORF">TAO_0421</name>
</gene>
<dbReference type="CDD" id="cd00165">
    <property type="entry name" value="S4"/>
    <property type="match status" value="1"/>
</dbReference>
<dbReference type="GO" id="GO:0000455">
    <property type="term" value="P:enzyme-directed rRNA pseudouridine synthesis"/>
    <property type="evidence" value="ECO:0007669"/>
    <property type="project" value="TreeGrafter"/>
</dbReference>
<dbReference type="Gene3D" id="3.10.290.10">
    <property type="entry name" value="RNA-binding S4 domain"/>
    <property type="match status" value="1"/>
</dbReference>
<evidence type="ECO:0000256" key="2">
    <source>
        <dbReference type="ARBA" id="ARBA00022884"/>
    </source>
</evidence>
<evidence type="ECO:0000256" key="1">
    <source>
        <dbReference type="ARBA" id="ARBA00010876"/>
    </source>
</evidence>
<dbReference type="OrthoDB" id="9807829at2"/>
<dbReference type="InterPro" id="IPR006225">
    <property type="entry name" value="PsdUridine_synth_RluC/D"/>
</dbReference>
<dbReference type="NCBIfam" id="NF008385">
    <property type="entry name" value="PRK11180.1"/>
    <property type="match status" value="1"/>
</dbReference>
<evidence type="ECO:0000256" key="8">
    <source>
        <dbReference type="RuleBase" id="RU362028"/>
    </source>
</evidence>
<reference evidence="10 11" key="1">
    <citation type="journal article" date="2017" name="ISME J.">
        <title>An acid-tolerant ammonia-oxidizing ?-proteobacterium from soil.</title>
        <authorList>
            <person name="Hayatsu M."/>
            <person name="Tago K."/>
            <person name="Uchiyama I."/>
            <person name="Toyoda A."/>
            <person name="Wang Y."/>
            <person name="Shimomura Y."/>
            <person name="Okubo T."/>
            <person name="Kurisu F."/>
            <person name="Hirono Y."/>
            <person name="Nonaka K."/>
            <person name="Akiyama H."/>
            <person name="Itoh T."/>
            <person name="Takami H."/>
        </authorList>
    </citation>
    <scope>NUCLEOTIDE SEQUENCE [LARGE SCALE GENOMIC DNA]</scope>
    <source>
        <strain evidence="10 11">TAO100</strain>
    </source>
</reference>
<dbReference type="InterPro" id="IPR006224">
    <property type="entry name" value="PsdUridine_synth_RluA-like_CS"/>
</dbReference>
<keyword evidence="3 8" id="KW-0413">Isomerase</keyword>
<protein>
    <recommendedName>
        <fullName evidence="8">Pseudouridine synthase</fullName>
        <ecNumber evidence="8">5.4.99.-</ecNumber>
    </recommendedName>
</protein>
<comment type="catalytic activity">
    <reaction evidence="4">
        <text>uridine(1911/1915/1917) in 23S rRNA = pseudouridine(1911/1915/1917) in 23S rRNA</text>
        <dbReference type="Rhea" id="RHEA:42524"/>
        <dbReference type="Rhea" id="RHEA-COMP:10097"/>
        <dbReference type="Rhea" id="RHEA-COMP:10098"/>
        <dbReference type="ChEBI" id="CHEBI:65314"/>
        <dbReference type="ChEBI" id="CHEBI:65315"/>
        <dbReference type="EC" id="5.4.99.23"/>
    </reaction>
</comment>
<dbReference type="InterPro" id="IPR002942">
    <property type="entry name" value="S4_RNA-bd"/>
</dbReference>
<evidence type="ECO:0000259" key="9">
    <source>
        <dbReference type="SMART" id="SM00363"/>
    </source>
</evidence>
<dbReference type="InterPro" id="IPR036986">
    <property type="entry name" value="S4_RNA-bd_sf"/>
</dbReference>
<dbReference type="GO" id="GO:0003723">
    <property type="term" value="F:RNA binding"/>
    <property type="evidence" value="ECO:0007669"/>
    <property type="project" value="UniProtKB-KW"/>
</dbReference>
<dbReference type="CDD" id="cd02869">
    <property type="entry name" value="PseudoU_synth_RluA_like"/>
    <property type="match status" value="1"/>
</dbReference>
<feature type="domain" description="RNA-binding S4" evidence="9">
    <location>
        <begin position="18"/>
        <end position="80"/>
    </location>
</feature>
<dbReference type="InterPro" id="IPR006145">
    <property type="entry name" value="PsdUridine_synth_RsuA/RluA"/>
</dbReference>
<dbReference type="EMBL" id="AP014836">
    <property type="protein sequence ID" value="BAW79791.1"/>
    <property type="molecule type" value="Genomic_DNA"/>
</dbReference>
<dbReference type="SUPFAM" id="SSF55120">
    <property type="entry name" value="Pseudouridine synthase"/>
    <property type="match status" value="1"/>
</dbReference>
<dbReference type="AlphaFoldDB" id="A0A1Q2SKW5"/>
<dbReference type="Pfam" id="PF01479">
    <property type="entry name" value="S4"/>
    <property type="match status" value="1"/>
</dbReference>
<dbReference type="RefSeq" id="WP_096526409.1">
    <property type="nucleotide sequence ID" value="NZ_AP014836.1"/>
</dbReference>
<organism evidence="10 11">
    <name type="scientific">Candidatus Nitrosoglobus terrae</name>
    <dbReference type="NCBI Taxonomy" id="1630141"/>
    <lineage>
        <taxon>Bacteria</taxon>
        <taxon>Pseudomonadati</taxon>
        <taxon>Pseudomonadota</taxon>
        <taxon>Gammaproteobacteria</taxon>
        <taxon>Chromatiales</taxon>
        <taxon>Chromatiaceae</taxon>
        <taxon>Candidatus Nitrosoglobus</taxon>
    </lineage>
</organism>
<evidence type="ECO:0000256" key="6">
    <source>
        <dbReference type="PIRSR" id="PIRSR606225-1"/>
    </source>
</evidence>
<sequence length="321" mass="35673">MQETIELSAILPSGLAGKRLDQALACVFPTYSRTRLQQWIKQGKIRVNNTLAYPRYPVLGGEHIVLIAETEAEVIWRAQPLPLNIVYEDEAIIVVNKPAGLVVHPGAGNHDGTLVNALLNHAPELEVIPRAGIIHRLDKDTTGLLVVARTLSAHHILVRQLQTQQINREYRAITAGVMTGGGSINAPIARHSINRKKMAIASLGKPAVTHYRILTRFCAHTYVACILETGRTHQIRVHLAHINYPLLGDPLYGKRLHTPIGSSEKVITALRNFKRQALHAIHLTLTHPITNQKISWEVPLPRDIADLLILLEEDQQQKSHA</sequence>
<keyword evidence="11" id="KW-1185">Reference proteome</keyword>
<evidence type="ECO:0000256" key="4">
    <source>
        <dbReference type="ARBA" id="ARBA00036882"/>
    </source>
</evidence>
<dbReference type="Pfam" id="PF00849">
    <property type="entry name" value="PseudoU_synth_2"/>
    <property type="match status" value="1"/>
</dbReference>
<dbReference type="PROSITE" id="PS50889">
    <property type="entry name" value="S4"/>
    <property type="match status" value="1"/>
</dbReference>
<dbReference type="FunFam" id="3.30.2350.10:FF:000006">
    <property type="entry name" value="Pseudouridine synthase"/>
    <property type="match status" value="1"/>
</dbReference>
<comment type="similarity">
    <text evidence="1 8">Belongs to the pseudouridine synthase RluA family.</text>
</comment>
<accession>A0A1Q2SKW5</accession>
<evidence type="ECO:0000313" key="10">
    <source>
        <dbReference type="EMBL" id="BAW79791.1"/>
    </source>
</evidence>
<evidence type="ECO:0000313" key="11">
    <source>
        <dbReference type="Proteomes" id="UP000243679"/>
    </source>
</evidence>
<comment type="catalytic activity">
    <reaction evidence="8">
        <text>a uridine in RNA = a pseudouridine in RNA</text>
        <dbReference type="Rhea" id="RHEA:48348"/>
        <dbReference type="Rhea" id="RHEA-COMP:12068"/>
        <dbReference type="Rhea" id="RHEA-COMP:12069"/>
        <dbReference type="ChEBI" id="CHEBI:65314"/>
        <dbReference type="ChEBI" id="CHEBI:65315"/>
    </reaction>
</comment>
<dbReference type="PROSITE" id="PS01129">
    <property type="entry name" value="PSI_RLU"/>
    <property type="match status" value="1"/>
</dbReference>
<keyword evidence="2 7" id="KW-0694">RNA-binding</keyword>
<dbReference type="InterPro" id="IPR050188">
    <property type="entry name" value="RluA_PseudoU_synthase"/>
</dbReference>
<comment type="function">
    <text evidence="5">Responsible for synthesis of pseudouridine from uracil at positions 1911, 1915 and 1917 in 23S ribosomal RNA.</text>
</comment>
<evidence type="ECO:0000256" key="7">
    <source>
        <dbReference type="PROSITE-ProRule" id="PRU00182"/>
    </source>
</evidence>
<proteinExistence type="inferred from homology"/>
<dbReference type="SMART" id="SM00363">
    <property type="entry name" value="S4"/>
    <property type="match status" value="1"/>
</dbReference>
<dbReference type="EC" id="5.4.99.-" evidence="8"/>
<dbReference type="PANTHER" id="PTHR21600:SF44">
    <property type="entry name" value="RIBOSOMAL LARGE SUBUNIT PSEUDOURIDINE SYNTHASE D"/>
    <property type="match status" value="1"/>
</dbReference>
<dbReference type="NCBIfam" id="TIGR00005">
    <property type="entry name" value="rluA_subfam"/>
    <property type="match status" value="1"/>
</dbReference>
<dbReference type="SUPFAM" id="SSF55174">
    <property type="entry name" value="Alpha-L RNA-binding motif"/>
    <property type="match status" value="1"/>
</dbReference>